<accession>A0A662Z3M0</accession>
<dbReference type="GO" id="GO:0051301">
    <property type="term" value="P:cell division"/>
    <property type="evidence" value="ECO:0007669"/>
    <property type="project" value="UniProtKB-KW"/>
</dbReference>
<protein>
    <recommendedName>
        <fullName evidence="7 8">Phospho-N-acetylmuramoyl-pentapeptide-transferase</fullName>
        <ecNumber evidence="7 8">2.7.8.13</ecNumber>
    </recommendedName>
    <alternativeName>
        <fullName evidence="7">UDP-MurNAc-pentapeptide phosphotransferase</fullName>
    </alternativeName>
</protein>
<feature type="transmembrane region" description="Helical" evidence="7">
    <location>
        <begin position="116"/>
        <end position="137"/>
    </location>
</feature>
<name>A0A662Z3M0_9STAP</name>
<dbReference type="PANTHER" id="PTHR22926:SF5">
    <property type="entry name" value="PHOSPHO-N-ACETYLMURAMOYL-PENTAPEPTIDE-TRANSFERASE HOMOLOG"/>
    <property type="match status" value="1"/>
</dbReference>
<comment type="similarity">
    <text evidence="2 7">Belongs to the glycosyltransferase 4 family. MraY subfamily.</text>
</comment>
<dbReference type="GO" id="GO:0071555">
    <property type="term" value="P:cell wall organization"/>
    <property type="evidence" value="ECO:0007669"/>
    <property type="project" value="UniProtKB-KW"/>
</dbReference>
<dbReference type="Pfam" id="PF00953">
    <property type="entry name" value="Glycos_transf_4"/>
    <property type="match status" value="1"/>
</dbReference>
<evidence type="ECO:0000256" key="7">
    <source>
        <dbReference type="HAMAP-Rule" id="MF_00038"/>
    </source>
</evidence>
<keyword evidence="5 7" id="KW-1133">Transmembrane helix</keyword>
<keyword evidence="4 7" id="KW-0812">Transmembrane</keyword>
<dbReference type="GO" id="GO:0008360">
    <property type="term" value="P:regulation of cell shape"/>
    <property type="evidence" value="ECO:0007669"/>
    <property type="project" value="UniProtKB-KW"/>
</dbReference>
<keyword evidence="7" id="KW-0133">Cell shape</keyword>
<keyword evidence="7 9" id="KW-0460">Magnesium</keyword>
<dbReference type="Proteomes" id="UP000243605">
    <property type="component" value="Unassembled WGS sequence"/>
</dbReference>
<dbReference type="RefSeq" id="WP_091472707.1">
    <property type="nucleotide sequence ID" value="NZ_FOIT01000001.1"/>
</dbReference>
<keyword evidence="7" id="KW-0961">Cell wall biogenesis/degradation</keyword>
<dbReference type="EC" id="2.7.8.13" evidence="7 8"/>
<evidence type="ECO:0000313" key="12">
    <source>
        <dbReference type="Proteomes" id="UP000243605"/>
    </source>
</evidence>
<dbReference type="PANTHER" id="PTHR22926">
    <property type="entry name" value="PHOSPHO-N-ACETYLMURAMOYL-PENTAPEPTIDE-TRANSFERASE"/>
    <property type="match status" value="1"/>
</dbReference>
<evidence type="ECO:0000256" key="4">
    <source>
        <dbReference type="ARBA" id="ARBA00022692"/>
    </source>
</evidence>
<comment type="function">
    <text evidence="7">Catalyzes the initial step of the lipid cycle reactions in the biosynthesis of the cell wall peptidoglycan: transfers peptidoglycan precursor phospho-MurNAc-pentapeptide from UDP-MurNAc-pentapeptide onto the lipid carrier undecaprenyl phosphate, yielding undecaprenyl-pyrophosphoryl-MurNAc-pentapeptide, known as lipid I.</text>
</comment>
<sequence>MNLQIFLTYLIGPLILTAILVPLTIPLLKRLKFGQSIRLEGPQSHMAKTGTPTMGGLTFLIPIILTSIILLFIVEEKSTILVMLIVTLGFGLIGFIDDYIIVVKKQNEGLSSKQKFLAQIVISVIVYFFIINIDGISTTLNIPGTGIDIPLGFLFVLWIIFWQVGFSNAVNLTDGLDGLATGLSIIAFGSFLAIAIMTDAFELSLFLLVVIGSLIGFLIYNKNKAKLFMGDTGSLALGGMLATVSIMLNESVLLLIIGIVFVIETASVMLQVASFKLTGKRIFKMTPIHHHFELVGWSEWKIVIVFWSVGLVFGAIGVWLGVM</sequence>
<feature type="transmembrane region" description="Helical" evidence="7">
    <location>
        <begin position="178"/>
        <end position="197"/>
    </location>
</feature>
<keyword evidence="7" id="KW-0573">Peptidoglycan synthesis</keyword>
<dbReference type="EMBL" id="FOIT01000001">
    <property type="protein sequence ID" value="SEV80604.1"/>
    <property type="molecule type" value="Genomic_DNA"/>
</dbReference>
<dbReference type="GO" id="GO:0009252">
    <property type="term" value="P:peptidoglycan biosynthetic process"/>
    <property type="evidence" value="ECO:0007669"/>
    <property type="project" value="UniProtKB-UniRule"/>
</dbReference>
<feature type="transmembrane region" description="Helical" evidence="7">
    <location>
        <begin position="300"/>
        <end position="322"/>
    </location>
</feature>
<dbReference type="GO" id="GO:0046872">
    <property type="term" value="F:metal ion binding"/>
    <property type="evidence" value="ECO:0007669"/>
    <property type="project" value="UniProtKB-KW"/>
</dbReference>
<evidence type="ECO:0000256" key="3">
    <source>
        <dbReference type="ARBA" id="ARBA00022679"/>
    </source>
</evidence>
<feature type="binding site" evidence="9">
    <location>
        <position position="231"/>
    </location>
    <ligand>
        <name>Mg(2+)</name>
        <dbReference type="ChEBI" id="CHEBI:18420"/>
    </ligand>
</feature>
<dbReference type="GO" id="GO:0008963">
    <property type="term" value="F:phospho-N-acetylmuramoyl-pentapeptide-transferase activity"/>
    <property type="evidence" value="ECO:0007669"/>
    <property type="project" value="UniProtKB-UniRule"/>
</dbReference>
<evidence type="ECO:0000256" key="5">
    <source>
        <dbReference type="ARBA" id="ARBA00022989"/>
    </source>
</evidence>
<dbReference type="InterPro" id="IPR018480">
    <property type="entry name" value="PNAcMuramoyl-5peptid_Trfase_CS"/>
</dbReference>
<feature type="binding site" evidence="9">
    <location>
        <position position="171"/>
    </location>
    <ligand>
        <name>Mg(2+)</name>
        <dbReference type="ChEBI" id="CHEBI:18420"/>
    </ligand>
</feature>
<dbReference type="InterPro" id="IPR003524">
    <property type="entry name" value="PNAcMuramoyl-5peptid_Trfase"/>
</dbReference>
<evidence type="ECO:0000313" key="11">
    <source>
        <dbReference type="EMBL" id="SEV80604.1"/>
    </source>
</evidence>
<keyword evidence="6 7" id="KW-0472">Membrane</keyword>
<keyword evidence="7 9" id="KW-0479">Metal-binding</keyword>
<dbReference type="EMBL" id="DYYI01000020">
    <property type="protein sequence ID" value="HJE19157.1"/>
    <property type="molecule type" value="Genomic_DNA"/>
</dbReference>
<dbReference type="GO" id="GO:0005886">
    <property type="term" value="C:plasma membrane"/>
    <property type="evidence" value="ECO:0007669"/>
    <property type="project" value="UniProtKB-SubCell"/>
</dbReference>
<dbReference type="OrthoDB" id="9805475at2"/>
<comment type="catalytic activity">
    <reaction evidence="7">
        <text>UDP-N-acetyl-alpha-D-muramoyl-L-alanyl-gamma-D-glutamyl-meso-2,6-diaminopimeloyl-D-alanyl-D-alanine + di-trans,octa-cis-undecaprenyl phosphate = di-trans,octa-cis-undecaprenyl diphospho-N-acetyl-alpha-D-muramoyl-L-alanyl-D-glutamyl-meso-2,6-diaminopimeloyl-D-alanyl-D-alanine + UMP</text>
        <dbReference type="Rhea" id="RHEA:28386"/>
        <dbReference type="ChEBI" id="CHEBI:57865"/>
        <dbReference type="ChEBI" id="CHEBI:60392"/>
        <dbReference type="ChEBI" id="CHEBI:61386"/>
        <dbReference type="ChEBI" id="CHEBI:61387"/>
        <dbReference type="EC" id="2.7.8.13"/>
    </reaction>
</comment>
<evidence type="ECO:0000256" key="1">
    <source>
        <dbReference type="ARBA" id="ARBA00004141"/>
    </source>
</evidence>
<keyword evidence="7" id="KW-0132">Cell division</keyword>
<dbReference type="NCBIfam" id="TIGR00445">
    <property type="entry name" value="mraY"/>
    <property type="match status" value="1"/>
</dbReference>
<dbReference type="PROSITE" id="PS01347">
    <property type="entry name" value="MRAY_1"/>
    <property type="match status" value="1"/>
</dbReference>
<gene>
    <name evidence="7 10" type="primary">mraY</name>
    <name evidence="10" type="ORF">K8V35_02225</name>
    <name evidence="11" type="ORF">SAMN05192557_0099</name>
</gene>
<dbReference type="AlphaFoldDB" id="A0A662Z3M0"/>
<reference evidence="10" key="3">
    <citation type="submission" date="2021-09" db="EMBL/GenBank/DDBJ databases">
        <authorList>
            <person name="Gilroy R."/>
        </authorList>
    </citation>
    <scope>NUCLEOTIDE SEQUENCE</scope>
    <source>
        <strain evidence="10">6019</strain>
    </source>
</reference>
<dbReference type="CDD" id="cd06852">
    <property type="entry name" value="GT_MraY"/>
    <property type="match status" value="1"/>
</dbReference>
<feature type="transmembrane region" description="Helical" evidence="7">
    <location>
        <begin position="149"/>
        <end position="166"/>
    </location>
</feature>
<feature type="transmembrane region" description="Helical" evidence="7">
    <location>
        <begin position="6"/>
        <end position="28"/>
    </location>
</feature>
<keyword evidence="7" id="KW-0131">Cell cycle</keyword>
<reference evidence="10" key="2">
    <citation type="journal article" date="2021" name="PeerJ">
        <title>Extensive microbial diversity within the chicken gut microbiome revealed by metagenomics and culture.</title>
        <authorList>
            <person name="Gilroy R."/>
            <person name="Ravi A."/>
            <person name="Getino M."/>
            <person name="Pursley I."/>
            <person name="Horton D.L."/>
            <person name="Alikhan N.F."/>
            <person name="Baker D."/>
            <person name="Gharbi K."/>
            <person name="Hall N."/>
            <person name="Watson M."/>
            <person name="Adriaenssens E.M."/>
            <person name="Foster-Nyarko E."/>
            <person name="Jarju S."/>
            <person name="Secka A."/>
            <person name="Antonio M."/>
            <person name="Oren A."/>
            <person name="Chaudhuri R.R."/>
            <person name="La Ragione R."/>
            <person name="Hildebrand F."/>
            <person name="Pallen M.J."/>
        </authorList>
    </citation>
    <scope>NUCLEOTIDE SEQUENCE</scope>
    <source>
        <strain evidence="10">6019</strain>
    </source>
</reference>
<keyword evidence="3 7" id="KW-0808">Transferase</keyword>
<dbReference type="HAMAP" id="MF_00038">
    <property type="entry name" value="MraY"/>
    <property type="match status" value="1"/>
</dbReference>
<dbReference type="UniPathway" id="UPA00219"/>
<feature type="transmembrane region" description="Helical" evidence="7">
    <location>
        <begin position="80"/>
        <end position="104"/>
    </location>
</feature>
<keyword evidence="12" id="KW-1185">Reference proteome</keyword>
<evidence type="ECO:0000256" key="9">
    <source>
        <dbReference type="PIRSR" id="PIRSR600715-1"/>
    </source>
</evidence>
<comment type="subcellular location">
    <subcellularLocation>
        <location evidence="7">Cell membrane</location>
        <topology evidence="7">Multi-pass membrane protein</topology>
    </subcellularLocation>
    <subcellularLocation>
        <location evidence="1">Membrane</location>
        <topology evidence="1">Multi-pass membrane protein</topology>
    </subcellularLocation>
</comment>
<proteinExistence type="inferred from homology"/>
<comment type="pathway">
    <text evidence="7">Cell wall biogenesis; peptidoglycan biosynthesis.</text>
</comment>
<dbReference type="Proteomes" id="UP000763505">
    <property type="component" value="Unassembled WGS sequence"/>
</dbReference>
<dbReference type="InterPro" id="IPR000715">
    <property type="entry name" value="Glycosyl_transferase_4"/>
</dbReference>
<evidence type="ECO:0000313" key="10">
    <source>
        <dbReference type="EMBL" id="HJE19157.1"/>
    </source>
</evidence>
<feature type="transmembrane region" description="Helical" evidence="7">
    <location>
        <begin position="54"/>
        <end position="74"/>
    </location>
</feature>
<reference evidence="11 12" key="1">
    <citation type="submission" date="2016-10" db="EMBL/GenBank/DDBJ databases">
        <authorList>
            <person name="Varghese N."/>
            <person name="Submissions S."/>
        </authorList>
    </citation>
    <scope>NUCLEOTIDE SEQUENCE [LARGE SCALE GENOMIC DNA]</scope>
    <source>
        <strain evidence="11 12">IBRC-M10081</strain>
    </source>
</reference>
<feature type="transmembrane region" description="Helical" evidence="7">
    <location>
        <begin position="203"/>
        <end position="220"/>
    </location>
</feature>
<evidence type="ECO:0000256" key="8">
    <source>
        <dbReference type="NCBIfam" id="TIGR00445"/>
    </source>
</evidence>
<evidence type="ECO:0000256" key="6">
    <source>
        <dbReference type="ARBA" id="ARBA00023136"/>
    </source>
</evidence>
<evidence type="ECO:0000256" key="2">
    <source>
        <dbReference type="ARBA" id="ARBA00005583"/>
    </source>
</evidence>
<dbReference type="PROSITE" id="PS01348">
    <property type="entry name" value="MRAY_2"/>
    <property type="match status" value="1"/>
</dbReference>
<comment type="cofactor">
    <cofactor evidence="7 9">
        <name>Mg(2+)</name>
        <dbReference type="ChEBI" id="CHEBI:18420"/>
    </cofactor>
</comment>
<organism evidence="11 12">
    <name type="scientific">Aliicoccus persicus</name>
    <dbReference type="NCBI Taxonomy" id="930138"/>
    <lineage>
        <taxon>Bacteria</taxon>
        <taxon>Bacillati</taxon>
        <taxon>Bacillota</taxon>
        <taxon>Bacilli</taxon>
        <taxon>Bacillales</taxon>
        <taxon>Staphylococcaceae</taxon>
        <taxon>Aliicoccus</taxon>
    </lineage>
</organism>
<keyword evidence="7" id="KW-1003">Cell membrane</keyword>